<keyword evidence="3" id="KW-0732">Signal</keyword>
<dbReference type="Proteomes" id="UP000054321">
    <property type="component" value="Unassembled WGS sequence"/>
</dbReference>
<protein>
    <recommendedName>
        <fullName evidence="3">Carboxylic ester hydrolase</fullName>
        <ecNumber evidence="3">3.1.1.-</ecNumber>
    </recommendedName>
</protein>
<dbReference type="ESTHER" id="9pezi-a0a0c3cau8">
    <property type="family name" value="Fungal_carboxylesterase_lipase"/>
</dbReference>
<feature type="chain" id="PRO_5005111027" description="Carboxylic ester hydrolase" evidence="3">
    <location>
        <begin position="23"/>
        <end position="685"/>
    </location>
</feature>
<dbReference type="InterPro" id="IPR019826">
    <property type="entry name" value="Carboxylesterase_B_AS"/>
</dbReference>
<evidence type="ECO:0000256" key="3">
    <source>
        <dbReference type="RuleBase" id="RU361235"/>
    </source>
</evidence>
<dbReference type="AlphaFoldDB" id="A0A0C3CAU8"/>
<dbReference type="GO" id="GO:0016787">
    <property type="term" value="F:hydrolase activity"/>
    <property type="evidence" value="ECO:0007669"/>
    <property type="project" value="UniProtKB-KW"/>
</dbReference>
<dbReference type="InterPro" id="IPR029058">
    <property type="entry name" value="AB_hydrolase_fold"/>
</dbReference>
<evidence type="ECO:0000313" key="5">
    <source>
        <dbReference type="EMBL" id="KIM96048.1"/>
    </source>
</evidence>
<evidence type="ECO:0000259" key="4">
    <source>
        <dbReference type="Pfam" id="PF00135"/>
    </source>
</evidence>
<dbReference type="HOGENOM" id="CLU_006586_8_1_1"/>
<keyword evidence="2 3" id="KW-0378">Hydrolase</keyword>
<feature type="signal peptide" evidence="3">
    <location>
        <begin position="1"/>
        <end position="22"/>
    </location>
</feature>
<dbReference type="PANTHER" id="PTHR43142">
    <property type="entry name" value="CARBOXYLIC ESTER HYDROLASE"/>
    <property type="match status" value="1"/>
</dbReference>
<dbReference type="PROSITE" id="PS00122">
    <property type="entry name" value="CARBOXYLESTERASE_B_1"/>
    <property type="match status" value="1"/>
</dbReference>
<dbReference type="PROSITE" id="PS51257">
    <property type="entry name" value="PROKAR_LIPOPROTEIN"/>
    <property type="match status" value="1"/>
</dbReference>
<dbReference type="InParanoid" id="A0A0C3CAU8"/>
<reference evidence="5 6" key="1">
    <citation type="submission" date="2014-04" db="EMBL/GenBank/DDBJ databases">
        <authorList>
            <consortium name="DOE Joint Genome Institute"/>
            <person name="Kuo A."/>
            <person name="Martino E."/>
            <person name="Perotto S."/>
            <person name="Kohler A."/>
            <person name="Nagy L.G."/>
            <person name="Floudas D."/>
            <person name="Copeland A."/>
            <person name="Barry K.W."/>
            <person name="Cichocki N."/>
            <person name="Veneault-Fourrey C."/>
            <person name="LaButti K."/>
            <person name="Lindquist E.A."/>
            <person name="Lipzen A."/>
            <person name="Lundell T."/>
            <person name="Morin E."/>
            <person name="Murat C."/>
            <person name="Sun H."/>
            <person name="Tunlid A."/>
            <person name="Henrissat B."/>
            <person name="Grigoriev I.V."/>
            <person name="Hibbett D.S."/>
            <person name="Martin F."/>
            <person name="Nordberg H.P."/>
            <person name="Cantor M.N."/>
            <person name="Hua S.X."/>
        </authorList>
    </citation>
    <scope>NUCLEOTIDE SEQUENCE [LARGE SCALE GENOMIC DNA]</scope>
    <source>
        <strain evidence="5 6">Zn</strain>
    </source>
</reference>
<accession>A0A0C3CAU8</accession>
<dbReference type="InterPro" id="IPR002018">
    <property type="entry name" value="CarbesteraseB"/>
</dbReference>
<dbReference type="Gene3D" id="3.40.50.1820">
    <property type="entry name" value="alpha/beta hydrolase"/>
    <property type="match status" value="1"/>
</dbReference>
<gene>
    <name evidence="5" type="ORF">OIDMADRAFT_132746</name>
</gene>
<evidence type="ECO:0000256" key="2">
    <source>
        <dbReference type="ARBA" id="ARBA00022801"/>
    </source>
</evidence>
<organism evidence="5 6">
    <name type="scientific">Oidiodendron maius (strain Zn)</name>
    <dbReference type="NCBI Taxonomy" id="913774"/>
    <lineage>
        <taxon>Eukaryota</taxon>
        <taxon>Fungi</taxon>
        <taxon>Dikarya</taxon>
        <taxon>Ascomycota</taxon>
        <taxon>Pezizomycotina</taxon>
        <taxon>Leotiomycetes</taxon>
        <taxon>Leotiomycetes incertae sedis</taxon>
        <taxon>Myxotrichaceae</taxon>
        <taxon>Oidiodendron</taxon>
    </lineage>
</organism>
<keyword evidence="6" id="KW-1185">Reference proteome</keyword>
<proteinExistence type="inferred from homology"/>
<name>A0A0C3CAU8_OIDMZ</name>
<comment type="similarity">
    <text evidence="1 3">Belongs to the type-B carboxylesterase/lipase family.</text>
</comment>
<feature type="domain" description="Carboxylesterase type B" evidence="4">
    <location>
        <begin position="170"/>
        <end position="626"/>
    </location>
</feature>
<dbReference type="SUPFAM" id="SSF53474">
    <property type="entry name" value="alpha/beta-Hydrolases"/>
    <property type="match status" value="1"/>
</dbReference>
<dbReference type="PANTHER" id="PTHR43142:SF3">
    <property type="entry name" value="PUTATIVE (AFU_ORTHOLOGUE AFUA_3G09070)-RELATED"/>
    <property type="match status" value="1"/>
</dbReference>
<evidence type="ECO:0000313" key="6">
    <source>
        <dbReference type="Proteomes" id="UP000054321"/>
    </source>
</evidence>
<dbReference type="OrthoDB" id="408631at2759"/>
<sequence>MALPRTAKALFLLALHVSAASCRILNSSSSLTILLQNDLLGSLSDSGEATILTDTASYQEASQKCSEIQESLINLEEIKSSFNLSAVLGHLTYDGPLDNDQLYWVASGPGNCQATNAEGKIRVVSCLKQLPGLCTQNAPFSNVSYADTSSKWQVTVQSGAQNITGFRDRASFRFLGVRYASQPERFTYAQTFAGPSNQSALAFGQECIQLPGAGGEDCLFLNIFTSYLPGENAAGNPNQLRAVMFYLHGGAFLVGSGADPEYDGGNLASRGDVVVVTINYRLGIFGFLALDDNSTNGNYGIADQIIALDWVRANIAAFGGDPDRITVFGQSAGANSVRALLGSPQAIGKFAAAMPLSHVAGLGILGSFYTTYPTIADAASSTFDVVLAPTNCSSAKSQVDCLRGFEPQDLLFLTAGMTPYVVQDGTYVNTPYLILNGSGHVANVHLTLGVMRDDAAALIPYPTTTNITQAIEEAGISPDFYINNTGLFPEPSGANATLDVFNVTAHMATDGELRCLDEAIAVAGVRNNIFKSVWFYEYTRSYQPLSFAVNTPVCQAPTDAGHPYGDTSMPYFRCHAGDVYYTFGNLIRQGQPQRDDIDLPFSQLIVDLYTSFARSYTPNPSLEYLRVRDYDSTLQQIDRPGGCWEPVERGENPTLRRLDWPSSQAVFNEVAQCNALGLPLDYFTD</sequence>
<dbReference type="EMBL" id="KN832885">
    <property type="protein sequence ID" value="KIM96048.1"/>
    <property type="molecule type" value="Genomic_DNA"/>
</dbReference>
<evidence type="ECO:0000256" key="1">
    <source>
        <dbReference type="ARBA" id="ARBA00005964"/>
    </source>
</evidence>
<dbReference type="EC" id="3.1.1.-" evidence="3"/>
<dbReference type="Pfam" id="PF00135">
    <property type="entry name" value="COesterase"/>
    <property type="match status" value="1"/>
</dbReference>
<dbReference type="STRING" id="913774.A0A0C3CAU8"/>
<reference evidence="6" key="2">
    <citation type="submission" date="2015-01" db="EMBL/GenBank/DDBJ databases">
        <title>Evolutionary Origins and Diversification of the Mycorrhizal Mutualists.</title>
        <authorList>
            <consortium name="DOE Joint Genome Institute"/>
            <consortium name="Mycorrhizal Genomics Consortium"/>
            <person name="Kohler A."/>
            <person name="Kuo A."/>
            <person name="Nagy L.G."/>
            <person name="Floudas D."/>
            <person name="Copeland A."/>
            <person name="Barry K.W."/>
            <person name="Cichocki N."/>
            <person name="Veneault-Fourrey C."/>
            <person name="LaButti K."/>
            <person name="Lindquist E.A."/>
            <person name="Lipzen A."/>
            <person name="Lundell T."/>
            <person name="Morin E."/>
            <person name="Murat C."/>
            <person name="Riley R."/>
            <person name="Ohm R."/>
            <person name="Sun H."/>
            <person name="Tunlid A."/>
            <person name="Henrissat B."/>
            <person name="Grigoriev I.V."/>
            <person name="Hibbett D.S."/>
            <person name="Martin F."/>
        </authorList>
    </citation>
    <scope>NUCLEOTIDE SEQUENCE [LARGE SCALE GENOMIC DNA]</scope>
    <source>
        <strain evidence="6">Zn</strain>
    </source>
</reference>